<evidence type="ECO:0000259" key="1">
    <source>
        <dbReference type="Pfam" id="PF06662"/>
    </source>
</evidence>
<proteinExistence type="predicted"/>
<sequence>MVKQSIVVVSLLLVGCANRSHLPQTPAVIAMENCARPGHVFAYEQFPNYDPGNRYWKIVTDGVNSYLGEHYEYSIYINAHQWDGRYFNYNVTKNFEGNPARVIFDNDGLPKVKYEAVPEANYAGGFEYNPTTLIQFALMEHAKYLAGDKSQLPVLLRAIDKLLSMQNASGGFEYPFPYHHFQNVNTYMPGWTSAIAQGQALSLLARAYSLTGNKAYIEAGDKALAFLLTDTKAGGSRDSLASLSPSLSRYVMFEEYPIVPPDTKSNYTVNGFIHTLIGLHDWSYVKEAGDDATIAGGYFACGLATLKMIVPYADIGGFSAYDLGHVIYKRNPIVNPSYHDTHIYMLYTLHNLTNDPFFKEWADRWAMDVDPELKYYKKYLATK</sequence>
<keyword evidence="3" id="KW-1185">Reference proteome</keyword>
<dbReference type="Proteomes" id="UP000414233">
    <property type="component" value="Unassembled WGS sequence"/>
</dbReference>
<dbReference type="PANTHER" id="PTHR13174:SF3">
    <property type="entry name" value="D-GLUCURONYL C5-EPIMERASE"/>
    <property type="match status" value="1"/>
</dbReference>
<dbReference type="PROSITE" id="PS51257">
    <property type="entry name" value="PROKAR_LIPOPROTEIN"/>
    <property type="match status" value="1"/>
</dbReference>
<feature type="domain" description="D-glucuronyl C5-epimerase C-terminal" evidence="1">
    <location>
        <begin position="166"/>
        <end position="366"/>
    </location>
</feature>
<dbReference type="InterPro" id="IPR039721">
    <property type="entry name" value="C5-epimerase"/>
</dbReference>
<evidence type="ECO:0000313" key="2">
    <source>
        <dbReference type="EMBL" id="VVE44411.1"/>
    </source>
</evidence>
<reference evidence="2 3" key="1">
    <citation type="submission" date="2019-08" db="EMBL/GenBank/DDBJ databases">
        <authorList>
            <person name="Peeters C."/>
        </authorList>
    </citation>
    <scope>NUCLEOTIDE SEQUENCE [LARGE SCALE GENOMIC DNA]</scope>
    <source>
        <strain evidence="2 3">LMG 30175</strain>
    </source>
</reference>
<organism evidence="2 3">
    <name type="scientific">Pandoraea terrae</name>
    <dbReference type="NCBI Taxonomy" id="1537710"/>
    <lineage>
        <taxon>Bacteria</taxon>
        <taxon>Pseudomonadati</taxon>
        <taxon>Pseudomonadota</taxon>
        <taxon>Betaproteobacteria</taxon>
        <taxon>Burkholderiales</taxon>
        <taxon>Burkholderiaceae</taxon>
        <taxon>Pandoraea</taxon>
    </lineage>
</organism>
<protein>
    <recommendedName>
        <fullName evidence="1">D-glucuronyl C5-epimerase C-terminal domain-containing protein</fullName>
    </recommendedName>
</protein>
<gene>
    <name evidence="2" type="ORF">PTE30175_04225</name>
</gene>
<evidence type="ECO:0000313" key="3">
    <source>
        <dbReference type="Proteomes" id="UP000414233"/>
    </source>
</evidence>
<name>A0A5E4Y6U5_9BURK</name>
<accession>A0A5E4Y6U5</accession>
<dbReference type="Gene3D" id="1.50.10.20">
    <property type="match status" value="1"/>
</dbReference>
<dbReference type="EMBL" id="CABPRZ010000022">
    <property type="protein sequence ID" value="VVE44411.1"/>
    <property type="molecule type" value="Genomic_DNA"/>
</dbReference>
<dbReference type="GO" id="GO:0015012">
    <property type="term" value="P:heparan sulfate proteoglycan biosynthetic process"/>
    <property type="evidence" value="ECO:0007669"/>
    <property type="project" value="InterPro"/>
</dbReference>
<dbReference type="AlphaFoldDB" id="A0A5E4Y6U5"/>
<dbReference type="Pfam" id="PF06662">
    <property type="entry name" value="C5-epim_C"/>
    <property type="match status" value="1"/>
</dbReference>
<dbReference type="PANTHER" id="PTHR13174">
    <property type="entry name" value="D-GLUCURONYL C5-EPIMERASE"/>
    <property type="match status" value="1"/>
</dbReference>
<dbReference type="SUPFAM" id="SSF81853">
    <property type="entry name" value="Family 10 polysaccharide lyase"/>
    <property type="match status" value="1"/>
</dbReference>
<dbReference type="GO" id="GO:0047464">
    <property type="term" value="F:heparosan-N-sulfate-glucuronate 5-epimerase activity"/>
    <property type="evidence" value="ECO:0007669"/>
    <property type="project" value="InterPro"/>
</dbReference>
<dbReference type="InterPro" id="IPR010598">
    <property type="entry name" value="C5-epim_C"/>
</dbReference>